<organism evidence="2 3">
    <name type="scientific">Ascobolus immersus RN42</name>
    <dbReference type="NCBI Taxonomy" id="1160509"/>
    <lineage>
        <taxon>Eukaryota</taxon>
        <taxon>Fungi</taxon>
        <taxon>Dikarya</taxon>
        <taxon>Ascomycota</taxon>
        <taxon>Pezizomycotina</taxon>
        <taxon>Pezizomycetes</taxon>
        <taxon>Pezizales</taxon>
        <taxon>Ascobolaceae</taxon>
        <taxon>Ascobolus</taxon>
    </lineage>
</organism>
<dbReference type="EMBL" id="ML119669">
    <property type="protein sequence ID" value="RPA82791.1"/>
    <property type="molecule type" value="Genomic_DNA"/>
</dbReference>
<name>A0A3N4IF17_ASCIM</name>
<feature type="compositionally biased region" description="Basic residues" evidence="1">
    <location>
        <begin position="120"/>
        <end position="132"/>
    </location>
</feature>
<gene>
    <name evidence="2" type="ORF">BJ508DRAFT_305385</name>
</gene>
<evidence type="ECO:0000256" key="1">
    <source>
        <dbReference type="SAM" id="MobiDB-lite"/>
    </source>
</evidence>
<accession>A0A3N4IF17</accession>
<keyword evidence="3" id="KW-1185">Reference proteome</keyword>
<protein>
    <submittedName>
        <fullName evidence="2">Uncharacterized protein</fullName>
    </submittedName>
</protein>
<dbReference type="AlphaFoldDB" id="A0A3N4IF17"/>
<evidence type="ECO:0000313" key="3">
    <source>
        <dbReference type="Proteomes" id="UP000275078"/>
    </source>
</evidence>
<proteinExistence type="predicted"/>
<feature type="compositionally biased region" description="Polar residues" evidence="1">
    <location>
        <begin position="102"/>
        <end position="116"/>
    </location>
</feature>
<feature type="region of interest" description="Disordered" evidence="1">
    <location>
        <begin position="102"/>
        <end position="138"/>
    </location>
</feature>
<sequence>MLRFFGDFGNHIKTPSSETVSTPVLGPDSRVEMSPAAKNTQNQCTASLSVPVNTSPSHRNAYYSDVHLVNREISKLDFQIFQLTHAINYINSKKLTTLPHLSTTSISNDDPTTTHSQPREKRRRRRRTRKNRNPVSEVGEECECNPLACLDDYQPEQTHHESINLPVRTGREPTAIPGSNNLNSTPPTTSSSIGRIKELLQGLSTASQSTRKTNTSSQTPNAAATKTAIDLATACNHQKCEHSGVSRVGIVLPVLVPFQGTVFIKDLLGAQLLQGSIRMMRVGSKFTSQPAMFFGVQDAGWPLVGEHTLLRKLLLAGHEINCSVSWEEISTRKGESSVSAVGEVSWTANRSEPEKCIPKRD</sequence>
<reference evidence="2 3" key="1">
    <citation type="journal article" date="2018" name="Nat. Ecol. Evol.">
        <title>Pezizomycetes genomes reveal the molecular basis of ectomycorrhizal truffle lifestyle.</title>
        <authorList>
            <person name="Murat C."/>
            <person name="Payen T."/>
            <person name="Noel B."/>
            <person name="Kuo A."/>
            <person name="Morin E."/>
            <person name="Chen J."/>
            <person name="Kohler A."/>
            <person name="Krizsan K."/>
            <person name="Balestrini R."/>
            <person name="Da Silva C."/>
            <person name="Montanini B."/>
            <person name="Hainaut M."/>
            <person name="Levati E."/>
            <person name="Barry K.W."/>
            <person name="Belfiori B."/>
            <person name="Cichocki N."/>
            <person name="Clum A."/>
            <person name="Dockter R.B."/>
            <person name="Fauchery L."/>
            <person name="Guy J."/>
            <person name="Iotti M."/>
            <person name="Le Tacon F."/>
            <person name="Lindquist E.A."/>
            <person name="Lipzen A."/>
            <person name="Malagnac F."/>
            <person name="Mello A."/>
            <person name="Molinier V."/>
            <person name="Miyauchi S."/>
            <person name="Poulain J."/>
            <person name="Riccioni C."/>
            <person name="Rubini A."/>
            <person name="Sitrit Y."/>
            <person name="Splivallo R."/>
            <person name="Traeger S."/>
            <person name="Wang M."/>
            <person name="Zifcakova L."/>
            <person name="Wipf D."/>
            <person name="Zambonelli A."/>
            <person name="Paolocci F."/>
            <person name="Nowrousian M."/>
            <person name="Ottonello S."/>
            <person name="Baldrian P."/>
            <person name="Spatafora J.W."/>
            <person name="Henrissat B."/>
            <person name="Nagy L.G."/>
            <person name="Aury J.M."/>
            <person name="Wincker P."/>
            <person name="Grigoriev I.V."/>
            <person name="Bonfante P."/>
            <person name="Martin F.M."/>
        </authorList>
    </citation>
    <scope>NUCLEOTIDE SEQUENCE [LARGE SCALE GENOMIC DNA]</scope>
    <source>
        <strain evidence="2 3">RN42</strain>
    </source>
</reference>
<evidence type="ECO:0000313" key="2">
    <source>
        <dbReference type="EMBL" id="RPA82791.1"/>
    </source>
</evidence>
<dbReference type="Proteomes" id="UP000275078">
    <property type="component" value="Unassembled WGS sequence"/>
</dbReference>